<accession>X8AFY4</accession>
<gene>
    <name evidence="2" type="ORF">I553_4182</name>
</gene>
<evidence type="ECO:0000256" key="1">
    <source>
        <dbReference type="SAM" id="MobiDB-lite"/>
    </source>
</evidence>
<comment type="caution">
    <text evidence="2">The sequence shown here is derived from an EMBL/GenBank/DDBJ whole genome shotgun (WGS) entry which is preliminary data.</text>
</comment>
<reference evidence="2" key="1">
    <citation type="submission" date="2014-01" db="EMBL/GenBank/DDBJ databases">
        <authorList>
            <person name="Brown-Elliot B."/>
            <person name="Wallace R."/>
            <person name="Lenaerts A."/>
            <person name="Ordway D."/>
            <person name="DeGroote M.A."/>
            <person name="Parker T."/>
            <person name="Sizemore C."/>
            <person name="Tallon L.J."/>
            <person name="Sadzewicz L.K."/>
            <person name="Sengamalay N."/>
            <person name="Fraser C.M."/>
            <person name="Hine E."/>
            <person name="Shefchek K.A."/>
            <person name="Das S.P."/>
            <person name="Tettelin H."/>
        </authorList>
    </citation>
    <scope>NUCLEOTIDE SEQUENCE [LARGE SCALE GENOMIC DNA]</scope>
    <source>
        <strain evidence="2">4042</strain>
    </source>
</reference>
<dbReference type="PROSITE" id="PS51257">
    <property type="entry name" value="PROKAR_LIPOPROTEIN"/>
    <property type="match status" value="1"/>
</dbReference>
<dbReference type="AlphaFoldDB" id="X8AFY4"/>
<name>X8AFY4_MYCXE</name>
<feature type="region of interest" description="Disordered" evidence="1">
    <location>
        <begin position="90"/>
        <end position="114"/>
    </location>
</feature>
<protein>
    <submittedName>
        <fullName evidence="2">Uncharacterized protein</fullName>
    </submittedName>
</protein>
<organism evidence="2">
    <name type="scientific">Mycobacterium xenopi 4042</name>
    <dbReference type="NCBI Taxonomy" id="1299334"/>
    <lineage>
        <taxon>Bacteria</taxon>
        <taxon>Bacillati</taxon>
        <taxon>Actinomycetota</taxon>
        <taxon>Actinomycetes</taxon>
        <taxon>Mycobacteriales</taxon>
        <taxon>Mycobacteriaceae</taxon>
        <taxon>Mycobacterium</taxon>
    </lineage>
</organism>
<sequence>MHCRRASPPVRHEQPPGARCRFAVFSAAAGAQGCTHGASGHTRQSHIAQWVYRVTCQAAAGAPTPVLGNASATGRTAGVATVQVGGTDNAPILFASPSPADTDDADDPPAGPGV</sequence>
<evidence type="ECO:0000313" key="2">
    <source>
        <dbReference type="EMBL" id="EUA29928.1"/>
    </source>
</evidence>
<proteinExistence type="predicted"/>
<dbReference type="EMBL" id="JAOB01000060">
    <property type="protein sequence ID" value="EUA29928.1"/>
    <property type="molecule type" value="Genomic_DNA"/>
</dbReference>